<name>A0A1B7NSR1_9EURO</name>
<dbReference type="Proteomes" id="UP000091918">
    <property type="component" value="Unassembled WGS sequence"/>
</dbReference>
<evidence type="ECO:0000313" key="3">
    <source>
        <dbReference type="Proteomes" id="UP000091918"/>
    </source>
</evidence>
<dbReference type="AlphaFoldDB" id="A0A1B7NSR1"/>
<evidence type="ECO:0000313" key="2">
    <source>
        <dbReference type="EMBL" id="OAX79833.1"/>
    </source>
</evidence>
<keyword evidence="1" id="KW-0812">Transmembrane</keyword>
<reference evidence="2 3" key="1">
    <citation type="submission" date="2015-07" db="EMBL/GenBank/DDBJ databases">
        <title>Emmonsia species relationships and genome sequence.</title>
        <authorList>
            <person name="Cuomo C.A."/>
            <person name="Schwartz I.S."/>
            <person name="Kenyon C."/>
            <person name="de Hoog G.S."/>
            <person name="Govender N.P."/>
            <person name="Botha A."/>
            <person name="Moreno L."/>
            <person name="de Vries M."/>
            <person name="Munoz J.F."/>
            <person name="Stielow J.B."/>
        </authorList>
    </citation>
    <scope>NUCLEOTIDE SEQUENCE [LARGE SCALE GENOMIC DNA]</scope>
    <source>
        <strain evidence="2 3">CBS 136260</strain>
    </source>
</reference>
<organism evidence="2 3">
    <name type="scientific">Emergomyces africanus</name>
    <dbReference type="NCBI Taxonomy" id="1955775"/>
    <lineage>
        <taxon>Eukaryota</taxon>
        <taxon>Fungi</taxon>
        <taxon>Dikarya</taxon>
        <taxon>Ascomycota</taxon>
        <taxon>Pezizomycotina</taxon>
        <taxon>Eurotiomycetes</taxon>
        <taxon>Eurotiomycetidae</taxon>
        <taxon>Onygenales</taxon>
        <taxon>Ajellomycetaceae</taxon>
        <taxon>Emergomyces</taxon>
    </lineage>
</organism>
<dbReference type="OrthoDB" id="4193134at2759"/>
<evidence type="ECO:0000256" key="1">
    <source>
        <dbReference type="SAM" id="Phobius"/>
    </source>
</evidence>
<sequence length="160" mass="18233">MYVQVTDMIERENNLVWNHGSFNVCIPENINNPGRTIFPCENGIQGAFAFIEIGEETFPCNAEEQVWSEAATYIWIGESCTDIPISKLLEFGVPGSLIFMVVLVMQLTNLYMSNLFLDKGWNIKYVIDLEWVCSLSRENLLPPFRPTDKGVDQINGPEYD</sequence>
<keyword evidence="1" id="KW-1133">Transmembrane helix</keyword>
<feature type="transmembrane region" description="Helical" evidence="1">
    <location>
        <begin position="97"/>
        <end position="117"/>
    </location>
</feature>
<protein>
    <submittedName>
        <fullName evidence="2">Uncharacterized protein</fullName>
    </submittedName>
</protein>
<gene>
    <name evidence="2" type="ORF">ACJ72_05845</name>
</gene>
<accession>A0A1B7NSR1</accession>
<dbReference type="STRING" id="1658172.A0A1B7NSR1"/>
<keyword evidence="1" id="KW-0472">Membrane</keyword>
<comment type="caution">
    <text evidence="2">The sequence shown here is derived from an EMBL/GenBank/DDBJ whole genome shotgun (WGS) entry which is preliminary data.</text>
</comment>
<proteinExistence type="predicted"/>
<dbReference type="EMBL" id="LGUA01000880">
    <property type="protein sequence ID" value="OAX79833.1"/>
    <property type="molecule type" value="Genomic_DNA"/>
</dbReference>
<keyword evidence="3" id="KW-1185">Reference proteome</keyword>